<dbReference type="GO" id="GO:0004807">
    <property type="term" value="F:triose-phosphate isomerase activity"/>
    <property type="evidence" value="ECO:0007669"/>
    <property type="project" value="UniProtKB-EC"/>
</dbReference>
<keyword evidence="8" id="KW-0413">Isomerase</keyword>
<dbReference type="EMBL" id="UINC01117993">
    <property type="protein sequence ID" value="SVC90813.1"/>
    <property type="molecule type" value="Genomic_DNA"/>
</dbReference>
<keyword evidence="6" id="KW-0963">Cytoplasm</keyword>
<dbReference type="PANTHER" id="PTHR21139:SF42">
    <property type="entry name" value="TRIOSEPHOSPHATE ISOMERASE"/>
    <property type="match status" value="1"/>
</dbReference>
<dbReference type="PROSITE" id="PS51440">
    <property type="entry name" value="TIM_2"/>
    <property type="match status" value="1"/>
</dbReference>
<evidence type="ECO:0000313" key="10">
    <source>
        <dbReference type="EMBL" id="SVC90813.1"/>
    </source>
</evidence>
<comment type="subunit">
    <text evidence="3">Homodimer.</text>
</comment>
<evidence type="ECO:0000256" key="7">
    <source>
        <dbReference type="ARBA" id="ARBA00023152"/>
    </source>
</evidence>
<dbReference type="FunFam" id="3.20.20.70:FF:000020">
    <property type="entry name" value="Triosephosphate isomerase"/>
    <property type="match status" value="1"/>
</dbReference>
<dbReference type="GO" id="GO:0005829">
    <property type="term" value="C:cytosol"/>
    <property type="evidence" value="ECO:0007669"/>
    <property type="project" value="TreeGrafter"/>
</dbReference>
<keyword evidence="7" id="KW-0324">Glycolysis</keyword>
<dbReference type="InterPro" id="IPR013785">
    <property type="entry name" value="Aldolase_TIM"/>
</dbReference>
<evidence type="ECO:0000256" key="5">
    <source>
        <dbReference type="ARBA" id="ARBA00022432"/>
    </source>
</evidence>
<protein>
    <recommendedName>
        <fullName evidence="4">triose-phosphate isomerase</fullName>
        <ecNumber evidence="4">5.3.1.1</ecNumber>
    </recommendedName>
</protein>
<dbReference type="CDD" id="cd00311">
    <property type="entry name" value="TIM"/>
    <property type="match status" value="1"/>
</dbReference>
<evidence type="ECO:0000256" key="9">
    <source>
        <dbReference type="ARBA" id="ARBA00060517"/>
    </source>
</evidence>
<proteinExistence type="inferred from homology"/>
<sequence length="248" mass="26152">MRKTIVAGNWKMNASKESVKKLMAGILSGMDDVKSEVLVCVPFPYLSQVESLIADSEIMLGAQNLNINASGAFTGEVSASMIKDFGAKHVIVGHSERRSFYGETSAIVAEKVKASLEAGLIPLLCVGESLEQREDGKTETVVAEQINAVIELVGINAFNNIIVAYEPVWAIGTGVTASPEQAQSVHLFIRSLLGESNETIAQTTPILYGGSMNAGNANELIACPDIDGGLIGGAALKAEDFLHICKAG</sequence>
<evidence type="ECO:0000256" key="4">
    <source>
        <dbReference type="ARBA" id="ARBA00011940"/>
    </source>
</evidence>
<dbReference type="PANTHER" id="PTHR21139">
    <property type="entry name" value="TRIOSEPHOSPHATE ISOMERASE"/>
    <property type="match status" value="1"/>
</dbReference>
<dbReference type="InterPro" id="IPR022896">
    <property type="entry name" value="TrioseP_Isoase_bac/euk"/>
</dbReference>
<dbReference type="Pfam" id="PF00121">
    <property type="entry name" value="TIM"/>
    <property type="match status" value="1"/>
</dbReference>
<dbReference type="InterPro" id="IPR020861">
    <property type="entry name" value="Triosephosphate_isomerase_AS"/>
</dbReference>
<accession>A0A382QZ92</accession>
<evidence type="ECO:0000256" key="1">
    <source>
        <dbReference type="ARBA" id="ARBA00004742"/>
    </source>
</evidence>
<dbReference type="GO" id="GO:0006096">
    <property type="term" value="P:glycolytic process"/>
    <property type="evidence" value="ECO:0007669"/>
    <property type="project" value="UniProtKB-KW"/>
</dbReference>
<dbReference type="Gene3D" id="3.20.20.70">
    <property type="entry name" value="Aldolase class I"/>
    <property type="match status" value="1"/>
</dbReference>
<dbReference type="GO" id="GO:0046166">
    <property type="term" value="P:glyceraldehyde-3-phosphate biosynthetic process"/>
    <property type="evidence" value="ECO:0007669"/>
    <property type="project" value="TreeGrafter"/>
</dbReference>
<dbReference type="InterPro" id="IPR035990">
    <property type="entry name" value="TIM_sf"/>
</dbReference>
<reference evidence="10" key="1">
    <citation type="submission" date="2018-05" db="EMBL/GenBank/DDBJ databases">
        <authorList>
            <person name="Lanie J.A."/>
            <person name="Ng W.-L."/>
            <person name="Kazmierczak K.M."/>
            <person name="Andrzejewski T.M."/>
            <person name="Davidsen T.M."/>
            <person name="Wayne K.J."/>
            <person name="Tettelin H."/>
            <person name="Glass J.I."/>
            <person name="Rusch D."/>
            <person name="Podicherti R."/>
            <person name="Tsui H.-C.T."/>
            <person name="Winkler M.E."/>
        </authorList>
    </citation>
    <scope>NUCLEOTIDE SEQUENCE</scope>
</reference>
<dbReference type="GO" id="GO:0019563">
    <property type="term" value="P:glycerol catabolic process"/>
    <property type="evidence" value="ECO:0007669"/>
    <property type="project" value="TreeGrafter"/>
</dbReference>
<dbReference type="NCBIfam" id="TIGR00419">
    <property type="entry name" value="tim"/>
    <property type="match status" value="1"/>
</dbReference>
<comment type="pathway">
    <text evidence="1">Carbohydrate biosynthesis; gluconeogenesis.</text>
</comment>
<dbReference type="SUPFAM" id="SSF51351">
    <property type="entry name" value="Triosephosphate isomerase (TIM)"/>
    <property type="match status" value="1"/>
</dbReference>
<dbReference type="HAMAP" id="MF_00147_B">
    <property type="entry name" value="TIM_B"/>
    <property type="match status" value="1"/>
</dbReference>
<evidence type="ECO:0000256" key="2">
    <source>
        <dbReference type="ARBA" id="ARBA00007422"/>
    </source>
</evidence>
<dbReference type="InterPro" id="IPR000652">
    <property type="entry name" value="Triosephosphate_isomerase"/>
</dbReference>
<organism evidence="10">
    <name type="scientific">marine metagenome</name>
    <dbReference type="NCBI Taxonomy" id="408172"/>
    <lineage>
        <taxon>unclassified sequences</taxon>
        <taxon>metagenomes</taxon>
        <taxon>ecological metagenomes</taxon>
    </lineage>
</organism>
<dbReference type="AlphaFoldDB" id="A0A382QZ92"/>
<evidence type="ECO:0000256" key="3">
    <source>
        <dbReference type="ARBA" id="ARBA00011738"/>
    </source>
</evidence>
<gene>
    <name evidence="10" type="ORF">METZ01_LOCUS343667</name>
</gene>
<comment type="similarity">
    <text evidence="2">Belongs to the triosephosphate isomerase family.</text>
</comment>
<dbReference type="GO" id="GO:0006094">
    <property type="term" value="P:gluconeogenesis"/>
    <property type="evidence" value="ECO:0007669"/>
    <property type="project" value="UniProtKB-KW"/>
</dbReference>
<evidence type="ECO:0000256" key="6">
    <source>
        <dbReference type="ARBA" id="ARBA00022490"/>
    </source>
</evidence>
<evidence type="ECO:0000256" key="8">
    <source>
        <dbReference type="ARBA" id="ARBA00023235"/>
    </source>
</evidence>
<keyword evidence="5" id="KW-0312">Gluconeogenesis</keyword>
<dbReference type="PROSITE" id="PS00171">
    <property type="entry name" value="TIM_1"/>
    <property type="match status" value="1"/>
</dbReference>
<dbReference type="EC" id="5.3.1.1" evidence="4"/>
<name>A0A382QZ92_9ZZZZ</name>
<comment type="pathway">
    <text evidence="9">Carbohydrate degradation; glycolysis.</text>
</comment>